<organism evidence="5 6">
    <name type="scientific">Candidatus Acutalibacter pullicola</name>
    <dbReference type="NCBI Taxonomy" id="2838417"/>
    <lineage>
        <taxon>Bacteria</taxon>
        <taxon>Bacillati</taxon>
        <taxon>Bacillota</taxon>
        <taxon>Clostridia</taxon>
        <taxon>Eubacteriales</taxon>
        <taxon>Acutalibacteraceae</taxon>
        <taxon>Acutalibacter</taxon>
    </lineage>
</organism>
<comment type="similarity">
    <text evidence="3">Belongs to the acetyltransferase family. RimJ subfamily.</text>
</comment>
<evidence type="ECO:0000256" key="2">
    <source>
        <dbReference type="ARBA" id="ARBA00023315"/>
    </source>
</evidence>
<evidence type="ECO:0000313" key="5">
    <source>
        <dbReference type="EMBL" id="HJB97645.1"/>
    </source>
</evidence>
<dbReference type="Pfam" id="PF13302">
    <property type="entry name" value="Acetyltransf_3"/>
    <property type="match status" value="1"/>
</dbReference>
<proteinExistence type="inferred from homology"/>
<evidence type="ECO:0000313" key="6">
    <source>
        <dbReference type="Proteomes" id="UP000826793"/>
    </source>
</evidence>
<dbReference type="SUPFAM" id="SSF55729">
    <property type="entry name" value="Acyl-CoA N-acyltransferases (Nat)"/>
    <property type="match status" value="1"/>
</dbReference>
<comment type="caution">
    <text evidence="5">The sequence shown here is derived from an EMBL/GenBank/DDBJ whole genome shotgun (WGS) entry which is preliminary data.</text>
</comment>
<evidence type="ECO:0000256" key="1">
    <source>
        <dbReference type="ARBA" id="ARBA00022679"/>
    </source>
</evidence>
<dbReference type="AlphaFoldDB" id="A0A9D2MW17"/>
<keyword evidence="2" id="KW-0012">Acyltransferase</keyword>
<evidence type="ECO:0000256" key="3">
    <source>
        <dbReference type="ARBA" id="ARBA00038502"/>
    </source>
</evidence>
<dbReference type="Proteomes" id="UP000826793">
    <property type="component" value="Unassembled WGS sequence"/>
</dbReference>
<sequence length="185" mass="21081">MRTIETERLLLRPWRREDVEDLYAYAKNPNVGPNAGWKPHESLQESQDILQGWLNEDETKSCTWAIVPKETGHVSGSIALEEDGRRLHVPGCRSMGYVLAQEAWGKGYMTEAAQAVLSYGFQEMGLSLIAIDHYPHNQRSRRVIEKCGFHYEGLLRQGALLYDGTRQDLCCYSMTAEEFQSLQAI</sequence>
<keyword evidence="1" id="KW-0808">Transferase</keyword>
<dbReference type="PANTHER" id="PTHR43792:SF8">
    <property type="entry name" value="[RIBOSOMAL PROTEIN US5]-ALANINE N-ACETYLTRANSFERASE"/>
    <property type="match status" value="1"/>
</dbReference>
<feature type="domain" description="N-acetyltransferase" evidence="4">
    <location>
        <begin position="9"/>
        <end position="168"/>
    </location>
</feature>
<dbReference type="EMBL" id="DWXG01000032">
    <property type="protein sequence ID" value="HJB97645.1"/>
    <property type="molecule type" value="Genomic_DNA"/>
</dbReference>
<reference evidence="5" key="2">
    <citation type="submission" date="2021-04" db="EMBL/GenBank/DDBJ databases">
        <authorList>
            <person name="Gilroy R."/>
        </authorList>
    </citation>
    <scope>NUCLEOTIDE SEQUENCE</scope>
    <source>
        <strain evidence="5">CHK185-1770</strain>
    </source>
</reference>
<dbReference type="GO" id="GO:0008999">
    <property type="term" value="F:protein-N-terminal-alanine acetyltransferase activity"/>
    <property type="evidence" value="ECO:0007669"/>
    <property type="project" value="TreeGrafter"/>
</dbReference>
<evidence type="ECO:0000259" key="4">
    <source>
        <dbReference type="PROSITE" id="PS51186"/>
    </source>
</evidence>
<dbReference type="PROSITE" id="PS51186">
    <property type="entry name" value="GNAT"/>
    <property type="match status" value="1"/>
</dbReference>
<gene>
    <name evidence="5" type="ORF">H9710_03595</name>
</gene>
<name>A0A9D2MW17_9FIRM</name>
<dbReference type="InterPro" id="IPR051531">
    <property type="entry name" value="N-acetyltransferase"/>
</dbReference>
<accession>A0A9D2MW17</accession>
<dbReference type="Gene3D" id="3.40.630.30">
    <property type="match status" value="1"/>
</dbReference>
<dbReference type="InterPro" id="IPR016181">
    <property type="entry name" value="Acyl_CoA_acyltransferase"/>
</dbReference>
<dbReference type="GO" id="GO:0005737">
    <property type="term" value="C:cytoplasm"/>
    <property type="evidence" value="ECO:0007669"/>
    <property type="project" value="TreeGrafter"/>
</dbReference>
<dbReference type="PANTHER" id="PTHR43792">
    <property type="entry name" value="GNAT FAMILY, PUTATIVE (AFU_ORTHOLOGUE AFUA_3G00765)-RELATED-RELATED"/>
    <property type="match status" value="1"/>
</dbReference>
<reference evidence="5" key="1">
    <citation type="journal article" date="2021" name="PeerJ">
        <title>Extensive microbial diversity within the chicken gut microbiome revealed by metagenomics and culture.</title>
        <authorList>
            <person name="Gilroy R."/>
            <person name="Ravi A."/>
            <person name="Getino M."/>
            <person name="Pursley I."/>
            <person name="Horton D.L."/>
            <person name="Alikhan N.F."/>
            <person name="Baker D."/>
            <person name="Gharbi K."/>
            <person name="Hall N."/>
            <person name="Watson M."/>
            <person name="Adriaenssens E.M."/>
            <person name="Foster-Nyarko E."/>
            <person name="Jarju S."/>
            <person name="Secka A."/>
            <person name="Antonio M."/>
            <person name="Oren A."/>
            <person name="Chaudhuri R.R."/>
            <person name="La Ragione R."/>
            <person name="Hildebrand F."/>
            <person name="Pallen M.J."/>
        </authorList>
    </citation>
    <scope>NUCLEOTIDE SEQUENCE</scope>
    <source>
        <strain evidence="5">CHK185-1770</strain>
    </source>
</reference>
<dbReference type="InterPro" id="IPR000182">
    <property type="entry name" value="GNAT_dom"/>
</dbReference>
<protein>
    <submittedName>
        <fullName evidence="5">GNAT family N-acetyltransferase</fullName>
    </submittedName>
</protein>